<evidence type="ECO:0000313" key="1">
    <source>
        <dbReference type="EMBL" id="AKN36234.1"/>
    </source>
</evidence>
<accession>A0A0H3ZQP9</accession>
<protein>
    <submittedName>
        <fullName evidence="1">Uncharacterized protein</fullName>
    </submittedName>
</protein>
<dbReference type="EMBL" id="KP795478">
    <property type="protein sequence ID" value="AKN36234.1"/>
    <property type="molecule type" value="Genomic_DNA"/>
</dbReference>
<reference evidence="1" key="1">
    <citation type="journal article" date="2015" name="MBio">
        <title>Eco-Evolutionary Dynamics of Episomes among Ecologically Cohesive Bacterial Populations.</title>
        <authorList>
            <person name="Xue H."/>
            <person name="Cordero O.X."/>
            <person name="Camas F.M."/>
            <person name="Trimble W."/>
            <person name="Meyer F."/>
            <person name="Guglielmini J."/>
            <person name="Rocha E.P."/>
            <person name="Polz M.F."/>
        </authorList>
    </citation>
    <scope>NUCLEOTIDE SEQUENCE</scope>
    <source>
        <strain evidence="1">FF_174</strain>
    </source>
</reference>
<dbReference type="AlphaFoldDB" id="A0A0H3ZQP9"/>
<sequence>MTAKQRRAMELRVARNRRNGVLKTSKDKLERGIKESSEWRASIELKSSRT</sequence>
<organism evidence="1">
    <name type="scientific">Vibrio tasmaniensis</name>
    <dbReference type="NCBI Taxonomy" id="212663"/>
    <lineage>
        <taxon>Bacteria</taxon>
        <taxon>Pseudomonadati</taxon>
        <taxon>Pseudomonadota</taxon>
        <taxon>Gammaproteobacteria</taxon>
        <taxon>Vibrionales</taxon>
        <taxon>Vibrionaceae</taxon>
        <taxon>Vibrio</taxon>
    </lineage>
</organism>
<proteinExistence type="predicted"/>
<name>A0A0H3ZQP9_9VIBR</name>